<accession>A0ABQ5R290</accession>
<organism evidence="1 2">
    <name type="scientific">Phytohabitans aurantiacus</name>
    <dbReference type="NCBI Taxonomy" id="3016789"/>
    <lineage>
        <taxon>Bacteria</taxon>
        <taxon>Bacillati</taxon>
        <taxon>Actinomycetota</taxon>
        <taxon>Actinomycetes</taxon>
        <taxon>Micromonosporales</taxon>
        <taxon>Micromonosporaceae</taxon>
    </lineage>
</organism>
<keyword evidence="2" id="KW-1185">Reference proteome</keyword>
<name>A0ABQ5R290_9ACTN</name>
<evidence type="ECO:0000313" key="1">
    <source>
        <dbReference type="EMBL" id="GLI00318.1"/>
    </source>
</evidence>
<comment type="caution">
    <text evidence="1">The sequence shown here is derived from an EMBL/GenBank/DDBJ whole genome shotgun (WGS) entry which is preliminary data.</text>
</comment>
<gene>
    <name evidence="1" type="ORF">Pa4123_55940</name>
</gene>
<dbReference type="EMBL" id="BSDI01000032">
    <property type="protein sequence ID" value="GLI00318.1"/>
    <property type="molecule type" value="Genomic_DNA"/>
</dbReference>
<protein>
    <recommendedName>
        <fullName evidence="3">HNH domain-containing protein</fullName>
    </recommendedName>
</protein>
<evidence type="ECO:0008006" key="3">
    <source>
        <dbReference type="Google" id="ProtNLM"/>
    </source>
</evidence>
<evidence type="ECO:0000313" key="2">
    <source>
        <dbReference type="Proteomes" id="UP001144280"/>
    </source>
</evidence>
<reference evidence="1" key="1">
    <citation type="submission" date="2022-12" db="EMBL/GenBank/DDBJ databases">
        <title>New Phytohabitans aurantiacus sp. RD004123 nov., an actinomycete isolated from soil.</title>
        <authorList>
            <person name="Triningsih D.W."/>
            <person name="Harunari E."/>
            <person name="Igarashi Y."/>
        </authorList>
    </citation>
    <scope>NUCLEOTIDE SEQUENCE</scope>
    <source>
        <strain evidence="1">RD004123</strain>
    </source>
</reference>
<sequence>MSRSWRKGSTRRWRKLRAKVLASNAMENKGRCTLQIPGVCTTTATCVHHTRGKAYGDDPRYLAAACEPCNLHVGDPTRHSPPPQPRSRW</sequence>
<dbReference type="Proteomes" id="UP001144280">
    <property type="component" value="Unassembled WGS sequence"/>
</dbReference>
<proteinExistence type="predicted"/>